<dbReference type="InterPro" id="IPR029055">
    <property type="entry name" value="Ntn_hydrolases_N"/>
</dbReference>
<organism evidence="6 7">
    <name type="scientific">Skeletonema marinoi</name>
    <dbReference type="NCBI Taxonomy" id="267567"/>
    <lineage>
        <taxon>Eukaryota</taxon>
        <taxon>Sar</taxon>
        <taxon>Stramenopiles</taxon>
        <taxon>Ochrophyta</taxon>
        <taxon>Bacillariophyta</taxon>
        <taxon>Coscinodiscophyceae</taxon>
        <taxon>Thalassiosirophycidae</taxon>
        <taxon>Thalassiosirales</taxon>
        <taxon>Skeletonemataceae</taxon>
        <taxon>Skeletonema</taxon>
        <taxon>Skeletonema marinoi-dohrnii complex</taxon>
    </lineage>
</organism>
<dbReference type="Proteomes" id="UP001224775">
    <property type="component" value="Unassembled WGS sequence"/>
</dbReference>
<dbReference type="Pfam" id="PF00733">
    <property type="entry name" value="Asn_synthase"/>
    <property type="match status" value="1"/>
</dbReference>
<dbReference type="EMBL" id="JATAAI010000006">
    <property type="protein sequence ID" value="KAK1745129.1"/>
    <property type="molecule type" value="Genomic_DNA"/>
</dbReference>
<dbReference type="GO" id="GO:0006529">
    <property type="term" value="P:asparagine biosynthetic process"/>
    <property type="evidence" value="ECO:0007669"/>
    <property type="project" value="UniProtKB-KW"/>
</dbReference>
<evidence type="ECO:0000256" key="2">
    <source>
        <dbReference type="ARBA" id="ARBA00022888"/>
    </source>
</evidence>
<dbReference type="PANTHER" id="PTHR45937">
    <property type="entry name" value="ASPARAGINE SYNTHETASE DOMAIN-CONTAINING PROTEIN 1"/>
    <property type="match status" value="1"/>
</dbReference>
<dbReference type="PROSITE" id="PS51278">
    <property type="entry name" value="GATASE_TYPE_2"/>
    <property type="match status" value="1"/>
</dbReference>
<evidence type="ECO:0000259" key="5">
    <source>
        <dbReference type="PROSITE" id="PS51278"/>
    </source>
</evidence>
<comment type="caution">
    <text evidence="6">The sequence shown here is derived from an EMBL/GenBank/DDBJ whole genome shotgun (WGS) entry which is preliminary data.</text>
</comment>
<dbReference type="SUPFAM" id="SSF52402">
    <property type="entry name" value="Adenine nucleotide alpha hydrolases-like"/>
    <property type="match status" value="2"/>
</dbReference>
<dbReference type="GO" id="GO:0004066">
    <property type="term" value="F:asparagine synthase (glutamine-hydrolyzing) activity"/>
    <property type="evidence" value="ECO:0007669"/>
    <property type="project" value="InterPro"/>
</dbReference>
<keyword evidence="1" id="KW-0028">Amino-acid biosynthesis</keyword>
<proteinExistence type="predicted"/>
<feature type="region of interest" description="Disordered" evidence="4">
    <location>
        <begin position="487"/>
        <end position="509"/>
    </location>
</feature>
<reference evidence="6" key="1">
    <citation type="submission" date="2023-06" db="EMBL/GenBank/DDBJ databases">
        <title>Survivors Of The Sea: Transcriptome response of Skeletonema marinoi to long-term dormancy.</title>
        <authorList>
            <person name="Pinder M.I.M."/>
            <person name="Kourtchenko O."/>
            <person name="Robertson E.K."/>
            <person name="Larsson T."/>
            <person name="Maumus F."/>
            <person name="Osuna-Cruz C.M."/>
            <person name="Vancaester E."/>
            <person name="Stenow R."/>
            <person name="Vandepoele K."/>
            <person name="Ploug H."/>
            <person name="Bruchert V."/>
            <person name="Godhe A."/>
            <person name="Topel M."/>
        </authorList>
    </citation>
    <scope>NUCLEOTIDE SEQUENCE</scope>
    <source>
        <strain evidence="6">R05AC</strain>
    </source>
</reference>
<dbReference type="PANTHER" id="PTHR45937:SF1">
    <property type="entry name" value="ASPARAGINE SYNTHETASE DOMAIN-CONTAINING PROTEIN 1"/>
    <property type="match status" value="1"/>
</dbReference>
<dbReference type="SUPFAM" id="SSF56235">
    <property type="entry name" value="N-terminal nucleophile aminohydrolases (Ntn hydrolases)"/>
    <property type="match status" value="1"/>
</dbReference>
<evidence type="ECO:0000256" key="1">
    <source>
        <dbReference type="ARBA" id="ARBA00022605"/>
    </source>
</evidence>
<evidence type="ECO:0000256" key="3">
    <source>
        <dbReference type="ARBA" id="ARBA00022962"/>
    </source>
</evidence>
<dbReference type="InterPro" id="IPR051857">
    <property type="entry name" value="Asn_synthetase_domain"/>
</dbReference>
<dbReference type="InterPro" id="IPR014729">
    <property type="entry name" value="Rossmann-like_a/b/a_fold"/>
</dbReference>
<sequence length="743" mass="81973">MSLMHHDYGIDRAHHQPPSATVSKKMCGIGLLLSLPGSGDKLNSTLISHLNQQLSETLSSRGPDVSCGKERCFGCDDDNGNLTLHASVLHMRGELPTPQPMLLNDNCAFCWNGECYSYNNSDVEESSSSERDNMIELTAIGNEESVITSDTDLVANMLQDALNKNDAADNNNAHLKIISDLMSKIHGEYAFILFVPSKSPNSPPCVYYGRDPLGRRSLLINKSIDGAVLLSSVAVNIPDSTLTTRVDSEGAQEWVEIPPSIVYRMDLQTGDIVSEPTPRVINGKIPQVIELSKKTSDTIEFMQLLDRAVERRVAHAPSSHSNTDDASVAVLFSGGIDSVVLAALSHRHVPPTQPIDLINVSFFNDSVDGNSQGSLTQSPDRLAAILSYNEMLARFPERTWRFVAVDVKYREVLDHESRIRRLICPLESTMDFNIATAFWFAARGKGRLLGSKEVEDVQRELNIDEVSMDNEASAASSHQPLLRFARHDGDDKKDRNRASSSKQHAQPCIRQGCSRRSQSGCIFHSCKFCCGKFQGPISSFLGKSARLCPTHNHKQDGKAKGGEAKTSTKMKKQSMTIDRPCSDKNTITSSAKILISGVGADEQLAGYGRHRTTFQRGGYDALQSELKMEVGRLWTRNLGRDDRCLSDHGKEARFPFLDEDVVAYLERLPVDRKCDMTEVPGVGDKLLLREVARMIGVHSCSTLVKRAIQFGSRIAKVSDRSRFGSCRQATGTASIRSNQRDVE</sequence>
<dbReference type="AlphaFoldDB" id="A0AAD8YGI4"/>
<accession>A0AAD8YGI4</accession>
<keyword evidence="7" id="KW-1185">Reference proteome</keyword>
<feature type="domain" description="Glutamine amidotransferase type-2" evidence="5">
    <location>
        <begin position="27"/>
        <end position="268"/>
    </location>
</feature>
<feature type="compositionally biased region" description="Basic and acidic residues" evidence="4">
    <location>
        <begin position="487"/>
        <end position="497"/>
    </location>
</feature>
<evidence type="ECO:0000313" key="6">
    <source>
        <dbReference type="EMBL" id="KAK1745129.1"/>
    </source>
</evidence>
<dbReference type="InterPro" id="IPR001962">
    <property type="entry name" value="Asn_synthase"/>
</dbReference>
<keyword evidence="3" id="KW-0315">Glutamine amidotransferase</keyword>
<dbReference type="Gene3D" id="3.60.20.10">
    <property type="entry name" value="Glutamine Phosphoribosylpyrophosphate, subunit 1, domain 1"/>
    <property type="match status" value="1"/>
</dbReference>
<feature type="region of interest" description="Disordered" evidence="4">
    <location>
        <begin position="551"/>
        <end position="581"/>
    </location>
</feature>
<name>A0AAD8YGI4_9STRA</name>
<feature type="compositionally biased region" description="Basic and acidic residues" evidence="4">
    <location>
        <begin position="553"/>
        <end position="563"/>
    </location>
</feature>
<dbReference type="CDD" id="cd01991">
    <property type="entry name" value="Asn_synthase_B_C"/>
    <property type="match status" value="1"/>
</dbReference>
<keyword evidence="2" id="KW-0061">Asparagine biosynthesis</keyword>
<protein>
    <submittedName>
        <fullName evidence="6">Asparagine synthetase domain-containing protein</fullName>
    </submittedName>
</protein>
<evidence type="ECO:0000313" key="7">
    <source>
        <dbReference type="Proteomes" id="UP001224775"/>
    </source>
</evidence>
<gene>
    <name evidence="6" type="ORF">QTG54_004420</name>
</gene>
<dbReference type="InterPro" id="IPR017932">
    <property type="entry name" value="GATase_2_dom"/>
</dbReference>
<dbReference type="Gene3D" id="3.40.50.620">
    <property type="entry name" value="HUPs"/>
    <property type="match status" value="2"/>
</dbReference>
<evidence type="ECO:0000256" key="4">
    <source>
        <dbReference type="SAM" id="MobiDB-lite"/>
    </source>
</evidence>